<dbReference type="AlphaFoldDB" id="A0A0T5NQ80"/>
<sequence>MSVDTIKFSCTLDLRERENVLTALELHETLRNEHHRPICMFSFSVSVLEPSESSTVIWLRDVDEQAEIDAVRYFIERLCDEIALTGIWGFEYSCNSFTNLVPEFGGGVMLFDLNSGDVVEWQSTDELMEKALQDPSSISTPATV</sequence>
<organism evidence="1 2">
    <name type="scientific">Roseovarius atlanticus</name>
    <dbReference type="NCBI Taxonomy" id="1641875"/>
    <lineage>
        <taxon>Bacteria</taxon>
        <taxon>Pseudomonadati</taxon>
        <taxon>Pseudomonadota</taxon>
        <taxon>Alphaproteobacteria</taxon>
        <taxon>Rhodobacterales</taxon>
        <taxon>Roseobacteraceae</taxon>
        <taxon>Roseovarius</taxon>
    </lineage>
</organism>
<proteinExistence type="predicted"/>
<evidence type="ECO:0000313" key="2">
    <source>
        <dbReference type="Proteomes" id="UP000051295"/>
    </source>
</evidence>
<dbReference type="EMBL" id="LAXJ01000023">
    <property type="protein sequence ID" value="KRS11075.1"/>
    <property type="molecule type" value="Genomic_DNA"/>
</dbReference>
<dbReference type="OrthoDB" id="7210143at2"/>
<gene>
    <name evidence="1" type="ORF">XM53_17545</name>
</gene>
<dbReference type="PATRIC" id="fig|1641875.4.peg.2010"/>
<dbReference type="RefSeq" id="WP_057795691.1">
    <property type="nucleotide sequence ID" value="NZ_LAXJ01000023.1"/>
</dbReference>
<evidence type="ECO:0000313" key="1">
    <source>
        <dbReference type="EMBL" id="KRS11075.1"/>
    </source>
</evidence>
<dbReference type="STRING" id="1641875.XM53_17545"/>
<comment type="caution">
    <text evidence="1">The sequence shown here is derived from an EMBL/GenBank/DDBJ whole genome shotgun (WGS) entry which is preliminary data.</text>
</comment>
<protein>
    <submittedName>
        <fullName evidence="1">Uncharacterized protein</fullName>
    </submittedName>
</protein>
<dbReference type="Proteomes" id="UP000051295">
    <property type="component" value="Unassembled WGS sequence"/>
</dbReference>
<name>A0A0T5NQ80_9RHOB</name>
<accession>A0A0T5NQ80</accession>
<reference evidence="1 2" key="1">
    <citation type="submission" date="2015-04" db="EMBL/GenBank/DDBJ databases">
        <title>The draft genome sequence of Roseovarius sp.R12b.</title>
        <authorList>
            <person name="Li G."/>
            <person name="Lai Q."/>
            <person name="Shao Z."/>
            <person name="Yan P."/>
        </authorList>
    </citation>
    <scope>NUCLEOTIDE SEQUENCE [LARGE SCALE GENOMIC DNA]</scope>
    <source>
        <strain evidence="1 2">R12B</strain>
    </source>
</reference>
<keyword evidence="2" id="KW-1185">Reference proteome</keyword>